<keyword evidence="2" id="KW-0812">Transmembrane</keyword>
<accession>E3G0Q3</accession>
<dbReference type="AlphaFoldDB" id="E3G0Q3"/>
<keyword evidence="4" id="KW-1185">Reference proteome</keyword>
<dbReference type="HOGENOM" id="CLU_564882_0_0_7"/>
<name>E3G0Q3_STIAD</name>
<gene>
    <name evidence="3" type="ordered locus">STAUR_7245</name>
</gene>
<keyword evidence="2" id="KW-0472">Membrane</keyword>
<protein>
    <submittedName>
        <fullName evidence="3">Conserved uncharacterized protein</fullName>
    </submittedName>
</protein>
<feature type="region of interest" description="Disordered" evidence="1">
    <location>
        <begin position="327"/>
        <end position="483"/>
    </location>
</feature>
<sequence length="483" mass="49857">MTGRLVAGGPGDGHFLEIMASSAERRFQALVLAPVRRVQRRLNGVAWAEAGIVPVWAAATACVAARLLMRGGALWVLPVFLVAGLVGWWLRARGRSVSIQHAAVLADRSANAGGLLLTCLERPAGEWELSVNQFAQAVRPPQLRWHLPAGALAGAVLFLAAGLLLPLPPPTVRPRNAAASSMVAAVQAKAEALAREEPLGAPMEEELRRLAEEAAEGRFDSTDWEAVDGVEKRLAERAAEAAAELAGAAEAARELEEALTAAGSAEGASLEREQLERALMGLGGEGEQGGEGAQDAQARASAQAAGPLDQISDLRKTLERRQGQLAERFGQGNANQPGQGPGQRRSGTSGKSAGTPGKEGEGEGEGEGQKGQAGQSGHASRSVKEGSGSGVARGGGSQPLVFGDEAEMDPERLKFQPLPAGQGGEAGALWGLRAAEPPKDGVPGALPPAVRGPSAQGEAAPGHSSTPLLPRNRDLVKRYFGGP</sequence>
<dbReference type="EMBL" id="CP002271">
    <property type="protein sequence ID" value="ADO75001.1"/>
    <property type="molecule type" value="Genomic_DNA"/>
</dbReference>
<feature type="transmembrane region" description="Helical" evidence="2">
    <location>
        <begin position="46"/>
        <end position="67"/>
    </location>
</feature>
<feature type="transmembrane region" description="Helical" evidence="2">
    <location>
        <begin position="73"/>
        <end position="90"/>
    </location>
</feature>
<feature type="region of interest" description="Disordered" evidence="1">
    <location>
        <begin position="282"/>
        <end position="309"/>
    </location>
</feature>
<feature type="compositionally biased region" description="Low complexity" evidence="1">
    <location>
        <begin position="293"/>
        <end position="305"/>
    </location>
</feature>
<reference evidence="3 4" key="1">
    <citation type="journal article" date="2011" name="Mol. Biol. Evol.">
        <title>Comparative genomic analysis of fruiting body formation in Myxococcales.</title>
        <authorList>
            <person name="Huntley S."/>
            <person name="Hamann N."/>
            <person name="Wegener-Feldbrugge S."/>
            <person name="Treuner-Lange A."/>
            <person name="Kube M."/>
            <person name="Reinhardt R."/>
            <person name="Klages S."/>
            <person name="Muller R."/>
            <person name="Ronning C.M."/>
            <person name="Nierman W.C."/>
            <person name="Sogaard-Andersen L."/>
        </authorList>
    </citation>
    <scope>NUCLEOTIDE SEQUENCE [LARGE SCALE GENOMIC DNA]</scope>
    <source>
        <strain evidence="3 4">DW4/3-1</strain>
    </source>
</reference>
<feature type="compositionally biased region" description="Low complexity" evidence="1">
    <location>
        <begin position="330"/>
        <end position="350"/>
    </location>
</feature>
<dbReference type="Proteomes" id="UP000001351">
    <property type="component" value="Chromosome"/>
</dbReference>
<dbReference type="STRING" id="378806.STAUR_7245"/>
<feature type="transmembrane region" description="Helical" evidence="2">
    <location>
        <begin position="149"/>
        <end position="167"/>
    </location>
</feature>
<organism evidence="3 4">
    <name type="scientific">Stigmatella aurantiaca (strain DW4/3-1)</name>
    <dbReference type="NCBI Taxonomy" id="378806"/>
    <lineage>
        <taxon>Bacteria</taxon>
        <taxon>Pseudomonadati</taxon>
        <taxon>Myxococcota</taxon>
        <taxon>Myxococcia</taxon>
        <taxon>Myxococcales</taxon>
        <taxon>Cystobacterineae</taxon>
        <taxon>Archangiaceae</taxon>
        <taxon>Stigmatella</taxon>
    </lineage>
</organism>
<feature type="compositionally biased region" description="Gly residues" evidence="1">
    <location>
        <begin position="387"/>
        <end position="397"/>
    </location>
</feature>
<evidence type="ECO:0000256" key="1">
    <source>
        <dbReference type="SAM" id="MobiDB-lite"/>
    </source>
</evidence>
<dbReference type="eggNOG" id="COG1196">
    <property type="taxonomic scope" value="Bacteria"/>
</dbReference>
<evidence type="ECO:0000313" key="4">
    <source>
        <dbReference type="Proteomes" id="UP000001351"/>
    </source>
</evidence>
<feature type="compositionally biased region" description="Gly residues" evidence="1">
    <location>
        <begin position="282"/>
        <end position="292"/>
    </location>
</feature>
<dbReference type="KEGG" id="sur:STAUR_7245"/>
<evidence type="ECO:0000256" key="2">
    <source>
        <dbReference type="SAM" id="Phobius"/>
    </source>
</evidence>
<evidence type="ECO:0000313" key="3">
    <source>
        <dbReference type="EMBL" id="ADO75001.1"/>
    </source>
</evidence>
<keyword evidence="2" id="KW-1133">Transmembrane helix</keyword>
<proteinExistence type="predicted"/>